<dbReference type="InterPro" id="IPR001767">
    <property type="entry name" value="Hedgehog_Hint"/>
</dbReference>
<dbReference type="PROSITE" id="PS50026">
    <property type="entry name" value="EGF_3"/>
    <property type="match status" value="1"/>
</dbReference>
<evidence type="ECO:0000256" key="2">
    <source>
        <dbReference type="PROSITE-ProRule" id="PRU00076"/>
    </source>
</evidence>
<comment type="caution">
    <text evidence="6">The sequence shown here is derived from an EMBL/GenBank/DDBJ whole genome shotgun (WGS) entry which is preliminary data.</text>
</comment>
<proteinExistence type="predicted"/>
<dbReference type="PROSITE" id="PS50817">
    <property type="entry name" value="INTEIN_N_TER"/>
    <property type="match status" value="1"/>
</dbReference>
<dbReference type="AlphaFoldDB" id="A0A3F2RWU6"/>
<dbReference type="InterPro" id="IPR006141">
    <property type="entry name" value="Intein_N"/>
</dbReference>
<accession>A0A3F2RWU6</accession>
<dbReference type="SUPFAM" id="SSF51294">
    <property type="entry name" value="Hedgehog/intein (Hint) domain"/>
    <property type="match status" value="1"/>
</dbReference>
<evidence type="ECO:0000313" key="5">
    <source>
        <dbReference type="EMBL" id="RLN52783.1"/>
    </source>
</evidence>
<dbReference type="Pfam" id="PF01079">
    <property type="entry name" value="Hint"/>
    <property type="match status" value="1"/>
</dbReference>
<reference evidence="7 8" key="1">
    <citation type="submission" date="2018-07" db="EMBL/GenBank/DDBJ databases">
        <title>Genome sequencing of oomycete isolates from Chile give support for New Zealand origin for Phytophthora kernoviae and make available the first Nothophytophthora sp. genome.</title>
        <authorList>
            <person name="Studholme D.J."/>
            <person name="Sanfuentes E."/>
            <person name="Panda P."/>
            <person name="Hill R."/>
            <person name="Sambles C."/>
            <person name="Grant M."/>
            <person name="Williams N.M."/>
            <person name="Mcdougal R.L."/>
        </authorList>
    </citation>
    <scope>NUCLEOTIDE SEQUENCE [LARGE SCALE GENOMIC DNA]</scope>
    <source>
        <strain evidence="6">Chile6</strain>
        <strain evidence="5">Chile7</strain>
    </source>
</reference>
<feature type="compositionally biased region" description="Polar residues" evidence="3">
    <location>
        <begin position="297"/>
        <end position="314"/>
    </location>
</feature>
<dbReference type="InterPro" id="IPR000742">
    <property type="entry name" value="EGF"/>
</dbReference>
<dbReference type="EMBL" id="MBAD02001645">
    <property type="protein sequence ID" value="RLN52783.1"/>
    <property type="molecule type" value="Genomic_DNA"/>
</dbReference>
<organism evidence="6 7">
    <name type="scientific">Phytophthora kernoviae</name>
    <dbReference type="NCBI Taxonomy" id="325452"/>
    <lineage>
        <taxon>Eukaryota</taxon>
        <taxon>Sar</taxon>
        <taxon>Stramenopiles</taxon>
        <taxon>Oomycota</taxon>
        <taxon>Peronosporomycetes</taxon>
        <taxon>Peronosporales</taxon>
        <taxon>Peronosporaceae</taxon>
        <taxon>Phytophthora</taxon>
    </lineage>
</organism>
<name>A0A3F2RWU6_9STRA</name>
<evidence type="ECO:0000256" key="1">
    <source>
        <dbReference type="ARBA" id="ARBA00023157"/>
    </source>
</evidence>
<dbReference type="InterPro" id="IPR050387">
    <property type="entry name" value="Hedgehog_Signaling"/>
</dbReference>
<keyword evidence="2" id="KW-0245">EGF-like domain</keyword>
<dbReference type="InterPro" id="IPR036844">
    <property type="entry name" value="Hint_dom_sf"/>
</dbReference>
<dbReference type="Proteomes" id="UP000277300">
    <property type="component" value="Unassembled WGS sequence"/>
</dbReference>
<dbReference type="CDD" id="cd00081">
    <property type="entry name" value="Hint"/>
    <property type="match status" value="1"/>
</dbReference>
<dbReference type="EMBL" id="MBDO02000048">
    <property type="protein sequence ID" value="RLN65773.1"/>
    <property type="molecule type" value="Genomic_DNA"/>
</dbReference>
<dbReference type="InterPro" id="IPR003587">
    <property type="entry name" value="Hint_dom_N"/>
</dbReference>
<dbReference type="Proteomes" id="UP000284657">
    <property type="component" value="Unassembled WGS sequence"/>
</dbReference>
<sequence>MGKWGHTVVPFHRAVDRAYYCQDSCTNEAGTISLAKQLIPVCDPATTLPDVPVQRTVLLNNSMLTKTLYPDGCGICVTDSNARYQNGTTVPALLLIAGNVGTQKVNDVFRSNDGMLCEKDGEICSGQGVCVQGGTCLCNSGKTGAHCNSELGFTILDTTSCFPESAPVTLAGGGTKRLGDVVIGDSVLAFDAVGEPVFAPVYYIPHDSSREEVTEFIRVEHDGNDHIEALELTADHLVYYLPGTFARDDGETASVKCIDSSWDYTELLMTSLQKPARDLRVNDKLLVLPSPPQSCSFSNTETVSKLPRNASSPARRTDDKLEVQPRQLVEQELRLNIVTVTNLTRVLHKGAKTLYTTTGNFFVAGVLCSNFGDYYPVFPGYRRDWVAFKLFAPHRAVYALLPYPWTAALLRKLMDQLVLPALRWLLPLLSKQSKGAIPD</sequence>
<keyword evidence="1 2" id="KW-1015">Disulfide bond</keyword>
<evidence type="ECO:0000313" key="6">
    <source>
        <dbReference type="EMBL" id="RLN65773.1"/>
    </source>
</evidence>
<evidence type="ECO:0000313" key="8">
    <source>
        <dbReference type="Proteomes" id="UP000284657"/>
    </source>
</evidence>
<feature type="region of interest" description="Disordered" evidence="3">
    <location>
        <begin position="297"/>
        <end position="322"/>
    </location>
</feature>
<protein>
    <recommendedName>
        <fullName evidence="4">EGF-like domain-containing protein</fullName>
    </recommendedName>
</protein>
<evidence type="ECO:0000313" key="7">
    <source>
        <dbReference type="Proteomes" id="UP000277300"/>
    </source>
</evidence>
<dbReference type="Gene3D" id="2.170.16.10">
    <property type="entry name" value="Hedgehog/Intein (Hint) domain"/>
    <property type="match status" value="1"/>
</dbReference>
<dbReference type="Pfam" id="PF07974">
    <property type="entry name" value="EGF_2"/>
    <property type="match status" value="1"/>
</dbReference>
<dbReference type="PANTHER" id="PTHR11889:SF31">
    <property type="entry name" value="PROTEIN HEDGEHOG"/>
    <property type="match status" value="1"/>
</dbReference>
<dbReference type="GO" id="GO:0016540">
    <property type="term" value="P:protein autoprocessing"/>
    <property type="evidence" value="ECO:0007669"/>
    <property type="project" value="InterPro"/>
</dbReference>
<dbReference type="OrthoDB" id="59517at2759"/>
<dbReference type="GO" id="GO:0016539">
    <property type="term" value="P:intein-mediated protein splicing"/>
    <property type="evidence" value="ECO:0007669"/>
    <property type="project" value="InterPro"/>
</dbReference>
<gene>
    <name evidence="5" type="ORF">BBJ29_000743</name>
    <name evidence="6" type="ORF">BBP00_00002646</name>
</gene>
<dbReference type="PANTHER" id="PTHR11889">
    <property type="entry name" value="HEDGEHOG"/>
    <property type="match status" value="1"/>
</dbReference>
<dbReference type="PROSITE" id="PS00022">
    <property type="entry name" value="EGF_1"/>
    <property type="match status" value="1"/>
</dbReference>
<feature type="disulfide bond" evidence="2">
    <location>
        <begin position="138"/>
        <end position="147"/>
    </location>
</feature>
<feature type="domain" description="EGF-like" evidence="4">
    <location>
        <begin position="113"/>
        <end position="148"/>
    </location>
</feature>
<comment type="caution">
    <text evidence="2">Lacks conserved residue(s) required for the propagation of feature annotation.</text>
</comment>
<dbReference type="InterPro" id="IPR013111">
    <property type="entry name" value="EGF_extracell"/>
</dbReference>
<dbReference type="SMART" id="SM00306">
    <property type="entry name" value="HintN"/>
    <property type="match status" value="1"/>
</dbReference>
<evidence type="ECO:0000259" key="4">
    <source>
        <dbReference type="PROSITE" id="PS50026"/>
    </source>
</evidence>
<evidence type="ECO:0000256" key="3">
    <source>
        <dbReference type="SAM" id="MobiDB-lite"/>
    </source>
</evidence>